<dbReference type="Pfam" id="PF04347">
    <property type="entry name" value="FliO"/>
    <property type="match status" value="1"/>
</dbReference>
<dbReference type="InterPro" id="IPR022781">
    <property type="entry name" value="Flagellar_biosynth_FliO"/>
</dbReference>
<feature type="signal peptide" evidence="8">
    <location>
        <begin position="1"/>
        <end position="18"/>
    </location>
</feature>
<dbReference type="InterPro" id="IPR052205">
    <property type="entry name" value="FliO/MopB"/>
</dbReference>
<proteinExistence type="inferred from homology"/>
<dbReference type="EMBL" id="JAMFLX010000010">
    <property type="protein sequence ID" value="MCL6270131.1"/>
    <property type="molecule type" value="Genomic_DNA"/>
</dbReference>
<evidence type="ECO:0000313" key="10">
    <source>
        <dbReference type="Proteomes" id="UP001203338"/>
    </source>
</evidence>
<protein>
    <recommendedName>
        <fullName evidence="7">Flagellar protein</fullName>
    </recommendedName>
</protein>
<evidence type="ECO:0000313" key="9">
    <source>
        <dbReference type="EMBL" id="MCL6270131.1"/>
    </source>
</evidence>
<organism evidence="9 10">
    <name type="scientific">Parendozoicomonas callyspongiae</name>
    <dbReference type="NCBI Taxonomy" id="2942213"/>
    <lineage>
        <taxon>Bacteria</taxon>
        <taxon>Pseudomonadati</taxon>
        <taxon>Pseudomonadota</taxon>
        <taxon>Gammaproteobacteria</taxon>
        <taxon>Oceanospirillales</taxon>
        <taxon>Endozoicomonadaceae</taxon>
        <taxon>Parendozoicomonas</taxon>
    </lineage>
</organism>
<evidence type="ECO:0000256" key="5">
    <source>
        <dbReference type="ARBA" id="ARBA00023143"/>
    </source>
</evidence>
<name>A0ABT0PGI0_9GAMM</name>
<evidence type="ECO:0000256" key="2">
    <source>
        <dbReference type="ARBA" id="ARBA00022692"/>
    </source>
</evidence>
<keyword evidence="9" id="KW-0282">Flagellum</keyword>
<keyword evidence="10" id="KW-1185">Reference proteome</keyword>
<sequence length="142" mass="15527">MLRFILACLAFLSGTVGAVGDSAEGLKKAEPMVSASTQFLNIAGMLAVVLILIVAMAWLSRRLMTGSLKAGRHIKLMEVFPLGRNEKVCLVRVQGKTLLLGVTAQNICRLEDWDDWPEEETEASKVPPGEFQKILSRLVKSS</sequence>
<comment type="subcellular location">
    <subcellularLocation>
        <location evidence="7">Cell membrane</location>
    </subcellularLocation>
    <subcellularLocation>
        <location evidence="7">Bacterial flagellum basal body</location>
    </subcellularLocation>
</comment>
<gene>
    <name evidence="9" type="primary">fliO</name>
    <name evidence="9" type="ORF">M3P05_09315</name>
</gene>
<feature type="chain" id="PRO_5045130554" description="Flagellar protein" evidence="8">
    <location>
        <begin position="19"/>
        <end position="142"/>
    </location>
</feature>
<evidence type="ECO:0000256" key="3">
    <source>
        <dbReference type="ARBA" id="ARBA00022989"/>
    </source>
</evidence>
<evidence type="ECO:0000256" key="7">
    <source>
        <dbReference type="RuleBase" id="RU362064"/>
    </source>
</evidence>
<keyword evidence="9" id="KW-0969">Cilium</keyword>
<evidence type="ECO:0000256" key="6">
    <source>
        <dbReference type="ARBA" id="ARBA00037937"/>
    </source>
</evidence>
<keyword evidence="1 7" id="KW-1003">Cell membrane</keyword>
<dbReference type="RefSeq" id="WP_249699287.1">
    <property type="nucleotide sequence ID" value="NZ_JAMFLX010000010.1"/>
</dbReference>
<reference evidence="9 10" key="1">
    <citation type="submission" date="2022-05" db="EMBL/GenBank/DDBJ databases">
        <authorList>
            <person name="Park J.-S."/>
        </authorList>
    </citation>
    <scope>NUCLEOTIDE SEQUENCE [LARGE SCALE GENOMIC DNA]</scope>
    <source>
        <strain evidence="9 10">2012CJ34-2</strain>
    </source>
</reference>
<evidence type="ECO:0000256" key="4">
    <source>
        <dbReference type="ARBA" id="ARBA00023136"/>
    </source>
</evidence>
<accession>A0ABT0PGI0</accession>
<evidence type="ECO:0000256" key="1">
    <source>
        <dbReference type="ARBA" id="ARBA00022475"/>
    </source>
</evidence>
<dbReference type="PANTHER" id="PTHR38766:SF1">
    <property type="entry name" value="FLAGELLAR PROTEIN FLIO"/>
    <property type="match status" value="1"/>
</dbReference>
<feature type="transmembrane region" description="Helical" evidence="7">
    <location>
        <begin position="39"/>
        <end position="59"/>
    </location>
</feature>
<dbReference type="PANTHER" id="PTHR38766">
    <property type="entry name" value="FLAGELLAR PROTEIN FLIO"/>
    <property type="match status" value="1"/>
</dbReference>
<keyword evidence="4 7" id="KW-0472">Membrane</keyword>
<keyword evidence="2 7" id="KW-0812">Transmembrane</keyword>
<keyword evidence="9" id="KW-0966">Cell projection</keyword>
<evidence type="ECO:0000256" key="8">
    <source>
        <dbReference type="SAM" id="SignalP"/>
    </source>
</evidence>
<keyword evidence="8" id="KW-0732">Signal</keyword>
<dbReference type="NCBIfam" id="TIGR03500">
    <property type="entry name" value="FliO_TIGR"/>
    <property type="match status" value="1"/>
</dbReference>
<comment type="similarity">
    <text evidence="6 7">Belongs to the FliO/MopB family.</text>
</comment>
<dbReference type="Proteomes" id="UP001203338">
    <property type="component" value="Unassembled WGS sequence"/>
</dbReference>
<comment type="caution">
    <text evidence="9">The sequence shown here is derived from an EMBL/GenBank/DDBJ whole genome shotgun (WGS) entry which is preliminary data.</text>
</comment>
<keyword evidence="3 7" id="KW-1133">Transmembrane helix</keyword>
<keyword evidence="5 7" id="KW-0975">Bacterial flagellum</keyword>